<name>A0AAV0TSA5_HYABA</name>
<dbReference type="InterPro" id="IPR036543">
    <property type="entry name" value="Guanylate-bd_C_sf"/>
</dbReference>
<dbReference type="AlphaFoldDB" id="A0AAV0TSA5"/>
<gene>
    <name evidence="2" type="ORF">HBR001_LOCUS3502</name>
</gene>
<evidence type="ECO:0008006" key="4">
    <source>
        <dbReference type="Google" id="ProtNLM"/>
    </source>
</evidence>
<dbReference type="GO" id="GO:0005525">
    <property type="term" value="F:GTP binding"/>
    <property type="evidence" value="ECO:0007669"/>
    <property type="project" value="InterPro"/>
</dbReference>
<evidence type="ECO:0000256" key="1">
    <source>
        <dbReference type="SAM" id="Coils"/>
    </source>
</evidence>
<dbReference type="GO" id="GO:0003924">
    <property type="term" value="F:GTPase activity"/>
    <property type="evidence" value="ECO:0007669"/>
    <property type="project" value="InterPro"/>
</dbReference>
<feature type="coiled-coil region" evidence="1">
    <location>
        <begin position="473"/>
        <end position="514"/>
    </location>
</feature>
<dbReference type="Proteomes" id="UP001162031">
    <property type="component" value="Unassembled WGS sequence"/>
</dbReference>
<keyword evidence="3" id="KW-1185">Reference proteome</keyword>
<evidence type="ECO:0000313" key="3">
    <source>
        <dbReference type="Proteomes" id="UP001162031"/>
    </source>
</evidence>
<feature type="coiled-coil region" evidence="1">
    <location>
        <begin position="540"/>
        <end position="606"/>
    </location>
</feature>
<keyword evidence="1" id="KW-0175">Coiled coil</keyword>
<dbReference type="EMBL" id="CANTFL010000579">
    <property type="protein sequence ID" value="CAI5725021.1"/>
    <property type="molecule type" value="Genomic_DNA"/>
</dbReference>
<accession>A0AAV0TSA5</accession>
<organism evidence="2 3">
    <name type="scientific">Hyaloperonospora brassicae</name>
    <name type="common">Brassica downy mildew</name>
    <name type="synonym">Peronospora brassicae</name>
    <dbReference type="NCBI Taxonomy" id="162125"/>
    <lineage>
        <taxon>Eukaryota</taxon>
        <taxon>Sar</taxon>
        <taxon>Stramenopiles</taxon>
        <taxon>Oomycota</taxon>
        <taxon>Peronosporomycetes</taxon>
        <taxon>Peronosporales</taxon>
        <taxon>Peronosporaceae</taxon>
        <taxon>Hyaloperonospora</taxon>
    </lineage>
</organism>
<dbReference type="PANTHER" id="PTHR10751">
    <property type="entry name" value="GUANYLATE BINDING PROTEIN"/>
    <property type="match status" value="1"/>
</dbReference>
<comment type="caution">
    <text evidence="2">The sequence shown here is derived from an EMBL/GenBank/DDBJ whole genome shotgun (WGS) entry which is preliminary data.</text>
</comment>
<reference evidence="2" key="1">
    <citation type="submission" date="2022-12" db="EMBL/GenBank/DDBJ databases">
        <authorList>
            <person name="Webb A."/>
        </authorList>
    </citation>
    <scope>NUCLEOTIDE SEQUENCE</scope>
    <source>
        <strain evidence="2">Hp1</strain>
    </source>
</reference>
<protein>
    <recommendedName>
        <fullName evidence="4">Guanylate-binding protein N-terminal domain-containing protein</fullName>
    </recommendedName>
</protein>
<dbReference type="SUPFAM" id="SSF48340">
    <property type="entry name" value="Interferon-induced guanylate-binding protein 1 (GBP1), C-terminal domain"/>
    <property type="match status" value="1"/>
</dbReference>
<evidence type="ECO:0000313" key="2">
    <source>
        <dbReference type="EMBL" id="CAI5725021.1"/>
    </source>
</evidence>
<sequence length="639" mass="72351">METVWRKVVLVDAAGAPTADGMRILEQEMAQDHVAVVSFLGSPSTRAERSELVARLLGGDEHVEASSGDGLELLASAAYVERERQLLILNFDWVASDDAGFGPLIGAFCALSSLVVSCCDESMSVRCLAPCLPQFQSLFQTLSQEFTTSEVFEMLPAMLDIDLSPRCSLAVEEGGERLTGVEALASLVRLKRVGTLDLQSIAHMNFDEFCSSHATVKKLFGVEMTGEMLASLLRKLSVQVSNQDPVDFGTAWDDFVEDKCRVVAEDALSTYEDCVHPCVLEYPPMELDAFRQLHEEMWRLSMGVYCTASKYKSGRHRLVRHKLKADIRTRYEAKLGILTEKSREFCEEVRQTLWTDLVSRARDSGTFAAMLAAIQEFDKQYDERARGPEKASVLRDFYQQEVIQAFQELENVVTQQLSESRLRELRLQLEKAFADKKDALVDHFKKEEAQLRVRVAQDMETMQKMYEARMARVNIDGSEVKQLRDEINELKRQNTELQEKAIVLEHARQDAINQKEVFATKVDDLEVAVHRETVSRTEIVETLALTIKNAEENEKVLNEKIAELQHELGEKTFRVEGELQDMTQKLRKTSEEKEELQKKLTDMILKVTALPEALQEHLFCMDSDSGADFADVLATYMSQ</sequence>
<proteinExistence type="predicted"/>